<keyword evidence="1" id="KW-0812">Transmembrane</keyword>
<keyword evidence="1" id="KW-0472">Membrane</keyword>
<feature type="transmembrane region" description="Helical" evidence="1">
    <location>
        <begin position="67"/>
        <end position="88"/>
    </location>
</feature>
<keyword evidence="3" id="KW-1185">Reference proteome</keyword>
<organism evidence="2 3">
    <name type="scientific">Gryllotalpicola kribbensis</name>
    <dbReference type="NCBI Taxonomy" id="993084"/>
    <lineage>
        <taxon>Bacteria</taxon>
        <taxon>Bacillati</taxon>
        <taxon>Actinomycetota</taxon>
        <taxon>Actinomycetes</taxon>
        <taxon>Micrococcales</taxon>
        <taxon>Microbacteriaceae</taxon>
        <taxon>Gryllotalpicola</taxon>
    </lineage>
</organism>
<evidence type="ECO:0000313" key="3">
    <source>
        <dbReference type="Proteomes" id="UP001500213"/>
    </source>
</evidence>
<keyword evidence="1" id="KW-1133">Transmembrane helix</keyword>
<comment type="caution">
    <text evidence="2">The sequence shown here is derived from an EMBL/GenBank/DDBJ whole genome shotgun (WGS) entry which is preliminary data.</text>
</comment>
<gene>
    <name evidence="2" type="ORF">GCM10022288_24950</name>
</gene>
<dbReference type="RefSeq" id="WP_344777404.1">
    <property type="nucleotide sequence ID" value="NZ_BAABBX010000016.1"/>
</dbReference>
<dbReference type="EMBL" id="BAABBX010000016">
    <property type="protein sequence ID" value="GAA4192547.1"/>
    <property type="molecule type" value="Genomic_DNA"/>
</dbReference>
<protein>
    <recommendedName>
        <fullName evidence="4">Alkaline shock response membrane anchor protein AmaP</fullName>
    </recommendedName>
</protein>
<dbReference type="Proteomes" id="UP001500213">
    <property type="component" value="Unassembled WGS sequence"/>
</dbReference>
<evidence type="ECO:0000256" key="1">
    <source>
        <dbReference type="SAM" id="Phobius"/>
    </source>
</evidence>
<sequence>MNNTNRALNRILILVIGLLTLLAGAALLAITTVHTIRADYRATAPTVHGDLTGWFKTIPLAGTGTSWGWILILAALVLIVVLLLIFIFRQGHGHHDTLLREDTTSGGATVIDSEVAEQAIQHDLDERPELLASHVSTYRVRRTPVLKIVVTCRRGESPRQLAEHIENTLTALDTLLGRQIPALIQISGGFRARLSRRTRVARTAHAR</sequence>
<proteinExistence type="predicted"/>
<accession>A0ABP8AY13</accession>
<reference evidence="3" key="1">
    <citation type="journal article" date="2019" name="Int. J. Syst. Evol. Microbiol.">
        <title>The Global Catalogue of Microorganisms (GCM) 10K type strain sequencing project: providing services to taxonomists for standard genome sequencing and annotation.</title>
        <authorList>
            <consortium name="The Broad Institute Genomics Platform"/>
            <consortium name="The Broad Institute Genome Sequencing Center for Infectious Disease"/>
            <person name="Wu L."/>
            <person name="Ma J."/>
        </authorList>
    </citation>
    <scope>NUCLEOTIDE SEQUENCE [LARGE SCALE GENOMIC DNA]</scope>
    <source>
        <strain evidence="3">JCM 17593</strain>
    </source>
</reference>
<evidence type="ECO:0008006" key="4">
    <source>
        <dbReference type="Google" id="ProtNLM"/>
    </source>
</evidence>
<evidence type="ECO:0000313" key="2">
    <source>
        <dbReference type="EMBL" id="GAA4192547.1"/>
    </source>
</evidence>
<name>A0ABP8AY13_9MICO</name>